<sequence>MSKITVSLKGRDGTRSTYTVRVSDGSASAHEVDLDQSYYQELTNGKETPEKLIERSFVFLLTHESQDSILPKFNLEQISYYFPEYEDTIKTS</sequence>
<organism evidence="1 2">
    <name type="scientific">Candidatus Uhrbacteria bacterium RIFCSPHIGHO2_12_FULL_60_25</name>
    <dbReference type="NCBI Taxonomy" id="1802399"/>
    <lineage>
        <taxon>Bacteria</taxon>
        <taxon>Candidatus Uhriibacteriota</taxon>
    </lineage>
</organism>
<comment type="caution">
    <text evidence="1">The sequence shown here is derived from an EMBL/GenBank/DDBJ whole genome shotgun (WGS) entry which is preliminary data.</text>
</comment>
<dbReference type="AlphaFoldDB" id="A0A1F7UJZ8"/>
<dbReference type="STRING" id="1802399.A3E39_02070"/>
<gene>
    <name evidence="1" type="ORF">A3E39_02070</name>
</gene>
<dbReference type="EMBL" id="MGEH01000028">
    <property type="protein sequence ID" value="OGL78575.1"/>
    <property type="molecule type" value="Genomic_DNA"/>
</dbReference>
<name>A0A1F7UJZ8_9BACT</name>
<evidence type="ECO:0000313" key="1">
    <source>
        <dbReference type="EMBL" id="OGL78575.1"/>
    </source>
</evidence>
<reference evidence="1 2" key="1">
    <citation type="journal article" date="2016" name="Nat. Commun.">
        <title>Thousands of microbial genomes shed light on interconnected biogeochemical processes in an aquifer system.</title>
        <authorList>
            <person name="Anantharaman K."/>
            <person name="Brown C.T."/>
            <person name="Hug L.A."/>
            <person name="Sharon I."/>
            <person name="Castelle C.J."/>
            <person name="Probst A.J."/>
            <person name="Thomas B.C."/>
            <person name="Singh A."/>
            <person name="Wilkins M.J."/>
            <person name="Karaoz U."/>
            <person name="Brodie E.L."/>
            <person name="Williams K.H."/>
            <person name="Hubbard S.S."/>
            <person name="Banfield J.F."/>
        </authorList>
    </citation>
    <scope>NUCLEOTIDE SEQUENCE [LARGE SCALE GENOMIC DNA]</scope>
</reference>
<protein>
    <submittedName>
        <fullName evidence="1">Uncharacterized protein</fullName>
    </submittedName>
</protein>
<dbReference type="Proteomes" id="UP000176603">
    <property type="component" value="Unassembled WGS sequence"/>
</dbReference>
<accession>A0A1F7UJZ8</accession>
<evidence type="ECO:0000313" key="2">
    <source>
        <dbReference type="Proteomes" id="UP000176603"/>
    </source>
</evidence>
<proteinExistence type="predicted"/>